<protein>
    <submittedName>
        <fullName evidence="1">Uncharacterized protein</fullName>
    </submittedName>
</protein>
<dbReference type="Proteomes" id="UP001234989">
    <property type="component" value="Chromosome 11"/>
</dbReference>
<evidence type="ECO:0000313" key="2">
    <source>
        <dbReference type="Proteomes" id="UP001234989"/>
    </source>
</evidence>
<feature type="non-terminal residue" evidence="1">
    <location>
        <position position="1"/>
    </location>
</feature>
<evidence type="ECO:0000313" key="1">
    <source>
        <dbReference type="EMBL" id="WMV54900.1"/>
    </source>
</evidence>
<organism evidence="1 2">
    <name type="scientific">Solanum verrucosum</name>
    <dbReference type="NCBI Taxonomy" id="315347"/>
    <lineage>
        <taxon>Eukaryota</taxon>
        <taxon>Viridiplantae</taxon>
        <taxon>Streptophyta</taxon>
        <taxon>Embryophyta</taxon>
        <taxon>Tracheophyta</taxon>
        <taxon>Spermatophyta</taxon>
        <taxon>Magnoliopsida</taxon>
        <taxon>eudicotyledons</taxon>
        <taxon>Gunneridae</taxon>
        <taxon>Pentapetalae</taxon>
        <taxon>asterids</taxon>
        <taxon>lamiids</taxon>
        <taxon>Solanales</taxon>
        <taxon>Solanaceae</taxon>
        <taxon>Solanoideae</taxon>
        <taxon>Solaneae</taxon>
        <taxon>Solanum</taxon>
    </lineage>
</organism>
<dbReference type="AlphaFoldDB" id="A0AAF0UZB5"/>
<sequence length="72" mass="8379">FLVCPPHERQKSKDLEGGRSEDKLSRILNKVEGSNKILKEMKEYESTLSYTVKSFSISISCWRSKWVISRLT</sequence>
<dbReference type="EMBL" id="CP133622">
    <property type="protein sequence ID" value="WMV54900.1"/>
    <property type="molecule type" value="Genomic_DNA"/>
</dbReference>
<name>A0AAF0UZB5_SOLVR</name>
<keyword evidence="2" id="KW-1185">Reference proteome</keyword>
<reference evidence="1" key="1">
    <citation type="submission" date="2023-08" db="EMBL/GenBank/DDBJ databases">
        <title>A de novo genome assembly of Solanum verrucosum Schlechtendal, a Mexican diploid species geographically isolated from the other diploid A-genome species in potato relatives.</title>
        <authorList>
            <person name="Hosaka K."/>
        </authorList>
    </citation>
    <scope>NUCLEOTIDE SEQUENCE</scope>
    <source>
        <tissue evidence="1">Young leaves</tissue>
    </source>
</reference>
<proteinExistence type="predicted"/>
<accession>A0AAF0UZB5</accession>
<gene>
    <name evidence="1" type="ORF">MTR67_048285</name>
</gene>